<dbReference type="InterPro" id="IPR011723">
    <property type="entry name" value="Znf/thioredoxin_put"/>
</dbReference>
<dbReference type="EMBL" id="CP000251">
    <property type="protein sequence ID" value="ABC80710.1"/>
    <property type="molecule type" value="Genomic_DNA"/>
</dbReference>
<evidence type="ECO:0000313" key="3">
    <source>
        <dbReference type="EMBL" id="ABC80710.1"/>
    </source>
</evidence>
<evidence type="ECO:0000259" key="2">
    <source>
        <dbReference type="Pfam" id="PF13717"/>
    </source>
</evidence>
<feature type="compositionally biased region" description="Low complexity" evidence="1">
    <location>
        <begin position="264"/>
        <end position="283"/>
    </location>
</feature>
<feature type="compositionally biased region" description="Pro residues" evidence="1">
    <location>
        <begin position="374"/>
        <end position="387"/>
    </location>
</feature>
<dbReference type="eggNOG" id="ENOG5031BGX">
    <property type="taxonomic scope" value="Bacteria"/>
</dbReference>
<dbReference type="RefSeq" id="WP_011419993.1">
    <property type="nucleotide sequence ID" value="NC_007760.1"/>
</dbReference>
<protein>
    <submittedName>
        <fullName evidence="3">Zinc finger/thioredoxin putative</fullName>
    </submittedName>
</protein>
<feature type="compositionally biased region" description="Low complexity" evidence="1">
    <location>
        <begin position="149"/>
        <end position="161"/>
    </location>
</feature>
<feature type="compositionally biased region" description="Pro residues" evidence="1">
    <location>
        <begin position="226"/>
        <end position="237"/>
    </location>
</feature>
<feature type="region of interest" description="Disordered" evidence="1">
    <location>
        <begin position="181"/>
        <end position="313"/>
    </location>
</feature>
<evidence type="ECO:0000313" key="4">
    <source>
        <dbReference type="Proteomes" id="UP000001935"/>
    </source>
</evidence>
<dbReference type="NCBIfam" id="TIGR02098">
    <property type="entry name" value="MJ0042_CXXC"/>
    <property type="match status" value="1"/>
</dbReference>
<feature type="region of interest" description="Disordered" evidence="1">
    <location>
        <begin position="368"/>
        <end position="388"/>
    </location>
</feature>
<dbReference type="Pfam" id="PF13717">
    <property type="entry name" value="Zn_ribbon_4"/>
    <property type="match status" value="1"/>
</dbReference>
<dbReference type="OrthoDB" id="5506264at2"/>
<name>Q2IPH6_ANADE</name>
<feature type="compositionally biased region" description="Low complexity" evidence="1">
    <location>
        <begin position="68"/>
        <end position="86"/>
    </location>
</feature>
<feature type="compositionally biased region" description="Low complexity" evidence="1">
    <location>
        <begin position="122"/>
        <end position="133"/>
    </location>
</feature>
<feature type="compositionally biased region" description="Gly residues" evidence="1">
    <location>
        <begin position="299"/>
        <end position="308"/>
    </location>
</feature>
<dbReference type="AlphaFoldDB" id="Q2IPH6"/>
<reference evidence="3" key="1">
    <citation type="submission" date="2006-01" db="EMBL/GenBank/DDBJ databases">
        <title>Complete sequence of Anaeromyxobacter dehalogenans 2CP-C.</title>
        <authorList>
            <consortium name="US DOE Joint Genome Institute"/>
            <person name="Copeland A."/>
            <person name="Lucas S."/>
            <person name="Lapidus A."/>
            <person name="Barry K."/>
            <person name="Detter J.C."/>
            <person name="Glavina T."/>
            <person name="Hammon N."/>
            <person name="Israni S."/>
            <person name="Pitluck S."/>
            <person name="Brettin T."/>
            <person name="Bruce D."/>
            <person name="Han C."/>
            <person name="Tapia R."/>
            <person name="Gilna P."/>
            <person name="Kiss H."/>
            <person name="Schmutz J."/>
            <person name="Larimer F."/>
            <person name="Land M."/>
            <person name="Kyrpides N."/>
            <person name="Anderson I."/>
            <person name="Sanford R.A."/>
            <person name="Ritalahti K.M."/>
            <person name="Thomas H.S."/>
            <person name="Kirby J.R."/>
            <person name="Zhulin I.B."/>
            <person name="Loeffler F.E."/>
            <person name="Richardson P."/>
        </authorList>
    </citation>
    <scope>NUCLEOTIDE SEQUENCE</scope>
    <source>
        <strain evidence="3">2CP-C</strain>
    </source>
</reference>
<feature type="region of interest" description="Disordered" evidence="1">
    <location>
        <begin position="37"/>
        <end position="161"/>
    </location>
</feature>
<accession>Q2IPH6</accession>
<gene>
    <name evidence="3" type="ordered locus">Adeh_0935</name>
</gene>
<feature type="domain" description="Zinc finger/thioredoxin putative" evidence="2">
    <location>
        <begin position="1"/>
        <end position="35"/>
    </location>
</feature>
<dbReference type="HOGENOM" id="CLU_398340_0_0_7"/>
<dbReference type="KEGG" id="ade:Adeh_0935"/>
<evidence type="ECO:0000256" key="1">
    <source>
        <dbReference type="SAM" id="MobiDB-lite"/>
    </source>
</evidence>
<feature type="compositionally biased region" description="Pro residues" evidence="1">
    <location>
        <begin position="42"/>
        <end position="67"/>
    </location>
</feature>
<dbReference type="Proteomes" id="UP000001935">
    <property type="component" value="Chromosome"/>
</dbReference>
<dbReference type="PRINTS" id="PR01217">
    <property type="entry name" value="PRICHEXTENSN"/>
</dbReference>
<feature type="compositionally biased region" description="Low complexity" evidence="1">
    <location>
        <begin position="191"/>
        <end position="225"/>
    </location>
</feature>
<proteinExistence type="predicted"/>
<organism evidence="3 4">
    <name type="scientific">Anaeromyxobacter dehalogenans (strain 2CP-C)</name>
    <dbReference type="NCBI Taxonomy" id="290397"/>
    <lineage>
        <taxon>Bacteria</taxon>
        <taxon>Pseudomonadati</taxon>
        <taxon>Myxococcota</taxon>
        <taxon>Myxococcia</taxon>
        <taxon>Myxococcales</taxon>
        <taxon>Cystobacterineae</taxon>
        <taxon>Anaeromyxobacteraceae</taxon>
        <taxon>Anaeromyxobacter</taxon>
    </lineage>
</organism>
<sequence length="594" mass="58726">MIAHCTHCQAKFRIADDKIGPRGAKVRCSRCKTVFAVRRPDAPPAAPPPEPRPASIPPPGPALPGPADPFAEPAFAAGPDPFAADPFAPPRPAGVDRAPEPFGPDPFAGEPGAPRADPFALETPPTGFPGPEGADPFAFTHGDLPAPPGLADGPADPFAAAADAGDPFAAALAGAADPFAASVSPRRRAAAELPAGLAAPAPGAAPGGSSALPLTDLSDLLGDAPAPAPAAPPPLPAPAALAPEPLPPAGGLDLAFPPEPAPGLPAGLALELAAPSEPDASLEAPPPPPSMDLDLAGGPDLGLPGGPLSGADLALEERSTPAPARLDEAPIEDDPFARAAPWAPGADAGPNELSFADRGEETLALATEPSGPLAAPPPLPPEPPPPARVIAPAEPAEVPAREAPRPAGPRGGRLRSVAVNAAALAALLLVALAFRVAWRGDAPLEPGAFRPSSVLGAVGLGERAAGPLSVVEVRSGLYDRARGGPVLFVRGKVVSRAPSPVARARVEVELVRDGQVIARGAAPAGAVATPEELHGAGGPAELEAVVRAAAARAPAQLRPGESLPFLVVLPDAPDDLAGATVRVAATGGVAAAAR</sequence>
<feature type="compositionally biased region" description="Low complexity" evidence="1">
    <location>
        <begin position="238"/>
        <end position="256"/>
    </location>
</feature>
<dbReference type="STRING" id="290397.Adeh_0935"/>